<proteinExistence type="predicted"/>
<protein>
    <submittedName>
        <fullName evidence="2">Uncharacterized protein</fullName>
    </submittedName>
</protein>
<dbReference type="Proteomes" id="UP000543836">
    <property type="component" value="Unassembled WGS sequence"/>
</dbReference>
<comment type="caution">
    <text evidence="2">The sequence shown here is derived from an EMBL/GenBank/DDBJ whole genome shotgun (WGS) entry which is preliminary data.</text>
</comment>
<evidence type="ECO:0000256" key="1">
    <source>
        <dbReference type="SAM" id="MobiDB-lite"/>
    </source>
</evidence>
<sequence length="85" mass="9240">MMATCGFIDKTGLLLFPNARDDGGCVHPLLPHGEKVADRSDEGAEEHSDEHPAYMRSILDRPATPPQPALRATFSPLGRRETAEA</sequence>
<name>A0A7W6ZP37_9HYPH</name>
<feature type="compositionally biased region" description="Basic and acidic residues" evidence="1">
    <location>
        <begin position="32"/>
        <end position="53"/>
    </location>
</feature>
<dbReference type="EMBL" id="JACIIG010000001">
    <property type="protein sequence ID" value="MBB4566081.1"/>
    <property type="molecule type" value="Genomic_DNA"/>
</dbReference>
<keyword evidence="3" id="KW-1185">Reference proteome</keyword>
<gene>
    <name evidence="2" type="ORF">GGE60_000169</name>
</gene>
<evidence type="ECO:0000313" key="2">
    <source>
        <dbReference type="EMBL" id="MBB4566081.1"/>
    </source>
</evidence>
<accession>A0A7W6ZP37</accession>
<reference evidence="2 3" key="1">
    <citation type="submission" date="2020-08" db="EMBL/GenBank/DDBJ databases">
        <title>Genomic Encyclopedia of Type Strains, Phase IV (KMG-V): Genome sequencing to study the core and pangenomes of soil and plant-associated prokaryotes.</title>
        <authorList>
            <person name="Whitman W."/>
        </authorList>
    </citation>
    <scope>NUCLEOTIDE SEQUENCE [LARGE SCALE GENOMIC DNA]</scope>
    <source>
        <strain evidence="2 3">SEMIA 492</strain>
    </source>
</reference>
<feature type="region of interest" description="Disordered" evidence="1">
    <location>
        <begin position="32"/>
        <end position="85"/>
    </location>
</feature>
<evidence type="ECO:0000313" key="3">
    <source>
        <dbReference type="Proteomes" id="UP000543836"/>
    </source>
</evidence>
<organism evidence="2 3">
    <name type="scientific">Rhizobium leucaenae</name>
    <dbReference type="NCBI Taxonomy" id="29450"/>
    <lineage>
        <taxon>Bacteria</taxon>
        <taxon>Pseudomonadati</taxon>
        <taxon>Pseudomonadota</taxon>
        <taxon>Alphaproteobacteria</taxon>
        <taxon>Hyphomicrobiales</taxon>
        <taxon>Rhizobiaceae</taxon>
        <taxon>Rhizobium/Agrobacterium group</taxon>
        <taxon>Rhizobium</taxon>
    </lineage>
</organism>
<dbReference type="AlphaFoldDB" id="A0A7W6ZP37"/>